<proteinExistence type="predicted"/>
<reference evidence="2" key="1">
    <citation type="journal article" date="2016" name="Sci. Rep.">
        <title>Genomics of high molecular weight plasmids isolated from an on-farm biopurification system.</title>
        <authorList>
            <person name="Martini M.C."/>
            <person name="Wibberg D."/>
            <person name="Lozano M."/>
            <person name="Torres Tejerizo G."/>
            <person name="Albicoro F.J."/>
            <person name="Jaenicke S."/>
            <person name="van Elsas J.D."/>
            <person name="Petroni A."/>
            <person name="Garcillan-Barcia M.P."/>
            <person name="de la Cruz F."/>
            <person name="Schluter A."/>
            <person name="Puhler A."/>
            <person name="Pistorio M."/>
            <person name="Lagares A."/>
            <person name="Del Papa M.F."/>
        </authorList>
    </citation>
    <scope>NUCLEOTIDE SEQUENCE</scope>
    <source>
        <plasmid evidence="2">pMC6</plasmid>
    </source>
</reference>
<organism evidence="2">
    <name type="scientific">biofilter metagenome</name>
    <dbReference type="NCBI Taxonomy" id="1070537"/>
    <lineage>
        <taxon>unclassified sequences</taxon>
        <taxon>metagenomes</taxon>
        <taxon>ecological metagenomes</taxon>
    </lineage>
</organism>
<name>A0A193SBV4_9ZZZZ</name>
<accession>A0A193SBV4</accession>
<feature type="compositionally biased region" description="Basic and acidic residues" evidence="1">
    <location>
        <begin position="63"/>
        <end position="73"/>
    </location>
</feature>
<keyword evidence="2" id="KW-0614">Plasmid</keyword>
<dbReference type="EMBL" id="LT158606">
    <property type="protein sequence ID" value="CVK35620.1"/>
    <property type="molecule type" value="Genomic_DNA"/>
</dbReference>
<dbReference type="AlphaFoldDB" id="A0A193SBV4"/>
<feature type="region of interest" description="Disordered" evidence="1">
    <location>
        <begin position="14"/>
        <end position="34"/>
    </location>
</feature>
<evidence type="ECO:0000313" key="2">
    <source>
        <dbReference type="EMBL" id="CVK35620.1"/>
    </source>
</evidence>
<geneLocation type="plasmid" evidence="2">
    <name>pMC6</name>
</geneLocation>
<protein>
    <submittedName>
        <fullName evidence="2">Uncharacterized protein</fullName>
    </submittedName>
</protein>
<sequence length="695" mass="76318">MQFTDALCGHQHFGERRIGPASGRQGRIQSRMPGRVDAGRRRCRSPLPDPTCIQQTIQGNHSPHYDRPRERSRPVANDIASGSWQAWSMVHIPIYCMHTQYIEARFSSMTAGLTVADALATRLADKAQQPFTCRGDRVFLDVGNPQQQASPGLPRLGIPDTQGHWSQATRQGLPGDFAIILALGQWQEQCQPGHGVMGVMGAQGRTQQPQAGGIQSLHSPQVTQVVPAFHEGRDRQLGGHGRRWRQHGRGIRKAIGQRSWHDHEPQAQCGAEGLAEGADMDHAPLPIQRGQCRRSLARQLQLTEVIILDDPAVAARCPLQQRVATRQGQGHAQRCLLPRRHQGHGCLGRLGDALLDLQPLLIHRDRHDPDARLRQGNPGQRVARFFKPGIAVAQGQPVQCQAQRPGIARGHQDLVGRTHQPSGDGQVGGDLLAQSQFAPGVGIIGRAVRRLARRPNRRSAPQGVRKGILCRDTHLKQQRRVAECLHEERGQRPAQPGGLVVELARWQVLAHIGARGATCDQQLLVDQALVGRTHGATRHAQLGGQVTPGWHARTGIQLPVANGIANTKTYLFDQRQPGVAVERNANVIHATRPSPGSQRPVPTGWSFETPGKPVHRSQSIRLGKKKHVHALPLPCTGGTAMVQPTSSLLALFFAPSAQEYGPHTLSRTQQLTAERSRVLWQALAHWPEGDYRCRQ</sequence>
<feature type="region of interest" description="Disordered" evidence="1">
    <location>
        <begin position="55"/>
        <end position="74"/>
    </location>
</feature>
<evidence type="ECO:0000256" key="1">
    <source>
        <dbReference type="SAM" id="MobiDB-lite"/>
    </source>
</evidence>
<gene>
    <name evidence="2" type="ORF">MCM2015_pMC6_43</name>
</gene>